<dbReference type="EMBL" id="LLXL01002219">
    <property type="protein sequence ID" value="PKK61441.1"/>
    <property type="molecule type" value="Genomic_DNA"/>
</dbReference>
<protein>
    <submittedName>
        <fullName evidence="1">Uncharacterized protein</fullName>
    </submittedName>
</protein>
<accession>A0A2N1MIH6</accession>
<comment type="caution">
    <text evidence="1">The sequence shown here is derived from an EMBL/GenBank/DDBJ whole genome shotgun (WGS) entry which is preliminary data.</text>
</comment>
<gene>
    <name evidence="1" type="ORF">RhiirC2_718415</name>
</gene>
<sequence length="100" mass="11145">MAAGFVPSIQEKKNFTISELFIDCENGIGSTITKNKYWGKLKIYQPQCQPLPHVIFHSRFVSSFIKTAAGLTGQLVGQIAKIKGMRVVGLPDPMRTLLFF</sequence>
<dbReference type="AlphaFoldDB" id="A0A2N1MIH6"/>
<reference evidence="1 2" key="1">
    <citation type="submission" date="2016-04" db="EMBL/GenBank/DDBJ databases">
        <title>Genome analyses suggest a sexual origin of heterokaryosis in a supposedly ancient asexual fungus.</title>
        <authorList>
            <person name="Ropars J."/>
            <person name="Sedzielewska K."/>
            <person name="Noel J."/>
            <person name="Charron P."/>
            <person name="Farinelli L."/>
            <person name="Marton T."/>
            <person name="Kruger M."/>
            <person name="Pelin A."/>
            <person name="Brachmann A."/>
            <person name="Corradi N."/>
        </authorList>
    </citation>
    <scope>NUCLEOTIDE SEQUENCE [LARGE SCALE GENOMIC DNA]</scope>
    <source>
        <strain evidence="1 2">C2</strain>
    </source>
</reference>
<proteinExistence type="predicted"/>
<evidence type="ECO:0000313" key="2">
    <source>
        <dbReference type="Proteomes" id="UP000233469"/>
    </source>
</evidence>
<name>A0A2N1MIH6_9GLOM</name>
<dbReference type="Proteomes" id="UP000233469">
    <property type="component" value="Unassembled WGS sequence"/>
</dbReference>
<dbReference type="Gene3D" id="3.40.50.720">
    <property type="entry name" value="NAD(P)-binding Rossmann-like Domain"/>
    <property type="match status" value="1"/>
</dbReference>
<reference evidence="1 2" key="2">
    <citation type="submission" date="2017-10" db="EMBL/GenBank/DDBJ databases">
        <title>Extensive intraspecific genome diversity in a model arbuscular mycorrhizal fungus.</title>
        <authorList>
            <person name="Chen E.C.H."/>
            <person name="Morin E."/>
            <person name="Baudet D."/>
            <person name="Noel J."/>
            <person name="Ndikumana S."/>
            <person name="Charron P."/>
            <person name="St-Onge C."/>
            <person name="Giorgi J."/>
            <person name="Grigoriev I.V."/>
            <person name="Roux C."/>
            <person name="Martin F.M."/>
            <person name="Corradi N."/>
        </authorList>
    </citation>
    <scope>NUCLEOTIDE SEQUENCE [LARGE SCALE GENOMIC DNA]</scope>
    <source>
        <strain evidence="1 2">C2</strain>
    </source>
</reference>
<evidence type="ECO:0000313" key="1">
    <source>
        <dbReference type="EMBL" id="PKK61441.1"/>
    </source>
</evidence>
<organism evidence="1 2">
    <name type="scientific">Rhizophagus irregularis</name>
    <dbReference type="NCBI Taxonomy" id="588596"/>
    <lineage>
        <taxon>Eukaryota</taxon>
        <taxon>Fungi</taxon>
        <taxon>Fungi incertae sedis</taxon>
        <taxon>Mucoromycota</taxon>
        <taxon>Glomeromycotina</taxon>
        <taxon>Glomeromycetes</taxon>
        <taxon>Glomerales</taxon>
        <taxon>Glomeraceae</taxon>
        <taxon>Rhizophagus</taxon>
    </lineage>
</organism>